<accession>A0A1C9W587</accession>
<reference evidence="3" key="1">
    <citation type="submission" date="2016-01" db="EMBL/GenBank/DDBJ databases">
        <title>Complete genome sequence of Microbulbifer sp. CCB-MM1, a halophile isolated from Matang Mangrove Forest, Perak.</title>
        <authorList>
            <person name="Moh T.H."/>
            <person name="Dinesh B."/>
            <person name="Lau N.-S."/>
            <person name="Go F."/>
            <person name="Alexander Chong S.-C."/>
        </authorList>
    </citation>
    <scope>NUCLEOTIDE SEQUENCE [LARGE SCALE GENOMIC DNA]</scope>
    <source>
        <strain evidence="3">CCB-MM1</strain>
    </source>
</reference>
<organism evidence="2 3">
    <name type="scientific">Microbulbifer aggregans</name>
    <dbReference type="NCBI Taxonomy" id="1769779"/>
    <lineage>
        <taxon>Bacteria</taxon>
        <taxon>Pseudomonadati</taxon>
        <taxon>Pseudomonadota</taxon>
        <taxon>Gammaproteobacteria</taxon>
        <taxon>Cellvibrionales</taxon>
        <taxon>Microbulbiferaceae</taxon>
        <taxon>Microbulbifer</taxon>
    </lineage>
</organism>
<dbReference type="KEGG" id="micc:AUP74_00859"/>
<evidence type="ECO:0000256" key="1">
    <source>
        <dbReference type="SAM" id="SignalP"/>
    </source>
</evidence>
<gene>
    <name evidence="2" type="ORF">AUP74_00859</name>
</gene>
<feature type="signal peptide" evidence="1">
    <location>
        <begin position="1"/>
        <end position="26"/>
    </location>
</feature>
<dbReference type="SUPFAM" id="SSF56954">
    <property type="entry name" value="Outer membrane efflux proteins (OEP)"/>
    <property type="match status" value="1"/>
</dbReference>
<dbReference type="Gene3D" id="1.20.1600.10">
    <property type="entry name" value="Outer membrane efflux proteins (OEP)"/>
    <property type="match status" value="1"/>
</dbReference>
<proteinExistence type="predicted"/>
<protein>
    <submittedName>
        <fullName evidence="2">Outer membrane efflux protein</fullName>
    </submittedName>
</protein>
<dbReference type="PANTHER" id="PTHR30203">
    <property type="entry name" value="OUTER MEMBRANE CATION EFFLUX PROTEIN"/>
    <property type="match status" value="1"/>
</dbReference>
<keyword evidence="3" id="KW-1185">Reference proteome</keyword>
<name>A0A1C9W587_9GAMM</name>
<evidence type="ECO:0000313" key="2">
    <source>
        <dbReference type="EMBL" id="AOS96326.1"/>
    </source>
</evidence>
<dbReference type="AlphaFoldDB" id="A0A1C9W587"/>
<dbReference type="PATRIC" id="fig|1769779.3.peg.877"/>
<dbReference type="RefSeq" id="WP_069946477.1">
    <property type="nucleotide sequence ID" value="NZ_CP014143.1"/>
</dbReference>
<keyword evidence="1" id="KW-0732">Signal</keyword>
<dbReference type="InterPro" id="IPR010131">
    <property type="entry name" value="MdtP/NodT-like"/>
</dbReference>
<dbReference type="OrthoDB" id="5607838at2"/>
<sequence precursor="true">MFFPKRAARRCGPIALALALATPAFASIDHRQAVQIALELDPESAAQRLEAEALEAGAVADSQWADPMLKFGVANLPTDSFAFDEQPMTQKLLGVSQQLPRGDSARLTGERGLLQAEASYANAADRELQLALAVNESFLQLSAQLERRQLLLENRKWLEQLVEYDRNRLATGEVQSQRLLQTQLALARIDDRLQTMDGDIDRARGELTRWIGEAAWQPVNTRLPDWPDTEAWLQARQLPVPPETIAGHPALDAAGAMVEAQSRNVALAHEAYKPQWKLELSYGQRQPTPMSDGADFASALISVDLPLFRQNRQDQRLAAARARESAGILQRQNLLQRLHGGLNSAAASAESLQSRRHLYRSQLLPTAEATAEALLQGYAANTADLDAVITARMEAIEAQIAALQLDYDYFRALARIRYYLAGAVPVDGK</sequence>
<dbReference type="PANTHER" id="PTHR30203:SF24">
    <property type="entry name" value="BLR4935 PROTEIN"/>
    <property type="match status" value="1"/>
</dbReference>
<dbReference type="GO" id="GO:0015562">
    <property type="term" value="F:efflux transmembrane transporter activity"/>
    <property type="evidence" value="ECO:0007669"/>
    <property type="project" value="InterPro"/>
</dbReference>
<dbReference type="STRING" id="1769779.AUP74_00859"/>
<feature type="chain" id="PRO_5008895444" evidence="1">
    <location>
        <begin position="27"/>
        <end position="429"/>
    </location>
</feature>
<dbReference type="Proteomes" id="UP000095672">
    <property type="component" value="Chromosome"/>
</dbReference>
<dbReference type="EMBL" id="CP014143">
    <property type="protein sequence ID" value="AOS96326.1"/>
    <property type="molecule type" value="Genomic_DNA"/>
</dbReference>
<evidence type="ECO:0000313" key="3">
    <source>
        <dbReference type="Proteomes" id="UP000095672"/>
    </source>
</evidence>